<dbReference type="AlphaFoldDB" id="A0A0P4R6G8"/>
<comment type="caution">
    <text evidence="2">The sequence shown here is derived from an EMBL/GenBank/DDBJ whole genome shotgun (WGS) entry which is preliminary data.</text>
</comment>
<dbReference type="RefSeq" id="WP_245698550.1">
    <property type="nucleotide sequence ID" value="NZ_BBNO01000004.1"/>
</dbReference>
<organism evidence="2 3">
    <name type="scientific">Streptomyces lydicamycinicus</name>
    <dbReference type="NCBI Taxonomy" id="1546107"/>
    <lineage>
        <taxon>Bacteria</taxon>
        <taxon>Bacillati</taxon>
        <taxon>Actinomycetota</taxon>
        <taxon>Actinomycetes</taxon>
        <taxon>Kitasatosporales</taxon>
        <taxon>Streptomycetaceae</taxon>
        <taxon>Streptomyces</taxon>
    </lineage>
</organism>
<gene>
    <name evidence="2" type="ORF">TPA0598_04_03460</name>
</gene>
<dbReference type="EMBL" id="BBNO01000004">
    <property type="protein sequence ID" value="GAO08710.1"/>
    <property type="molecule type" value="Genomic_DNA"/>
</dbReference>
<evidence type="ECO:0000313" key="3">
    <source>
        <dbReference type="Proteomes" id="UP000048965"/>
    </source>
</evidence>
<accession>A0A0P4R6G8</accession>
<evidence type="ECO:0000313" key="2">
    <source>
        <dbReference type="EMBL" id="GAO08710.1"/>
    </source>
</evidence>
<reference evidence="2 3" key="2">
    <citation type="journal article" date="2015" name="Stand. Genomic Sci.">
        <title>Draft genome sequence of marine-derived Streptomyces sp. TP-A0598, a producer of anti-MRSA antibiotic lydicamycins.</title>
        <authorList>
            <person name="Komaki H."/>
            <person name="Ichikawa N."/>
            <person name="Hosoyama A."/>
            <person name="Fujita N."/>
            <person name="Igarashi Y."/>
        </authorList>
    </citation>
    <scope>NUCLEOTIDE SEQUENCE [LARGE SCALE GENOMIC DNA]</scope>
    <source>
        <strain evidence="2 3">NBRC 110027</strain>
    </source>
</reference>
<keyword evidence="3" id="KW-1185">Reference proteome</keyword>
<proteinExistence type="predicted"/>
<name>A0A0P4R6G8_9ACTN</name>
<reference evidence="3" key="1">
    <citation type="submission" date="2014-09" db="EMBL/GenBank/DDBJ databases">
        <title>Whole genome shotgun sequence of Streptomyces sp. NBRC 110027.</title>
        <authorList>
            <person name="Komaki H."/>
            <person name="Ichikawa N."/>
            <person name="Katano-Makiyama Y."/>
            <person name="Hosoyama A."/>
            <person name="Hashimoto M."/>
            <person name="Uohara A."/>
            <person name="Kitahashi Y."/>
            <person name="Ohji S."/>
            <person name="Kimura A."/>
            <person name="Yamazoe A."/>
            <person name="Igarashi Y."/>
            <person name="Fujita N."/>
        </authorList>
    </citation>
    <scope>NUCLEOTIDE SEQUENCE [LARGE SCALE GENOMIC DNA]</scope>
    <source>
        <strain evidence="3">NBRC 110027</strain>
    </source>
</reference>
<protein>
    <recommendedName>
        <fullName evidence="4">Phage head morphogenesis domain-containing protein</fullName>
    </recommendedName>
</protein>
<feature type="region of interest" description="Disordered" evidence="1">
    <location>
        <begin position="256"/>
        <end position="290"/>
    </location>
</feature>
<dbReference type="Proteomes" id="UP000048965">
    <property type="component" value="Unassembled WGS sequence"/>
</dbReference>
<evidence type="ECO:0000256" key="1">
    <source>
        <dbReference type="SAM" id="MobiDB-lite"/>
    </source>
</evidence>
<evidence type="ECO:0008006" key="4">
    <source>
        <dbReference type="Google" id="ProtNLM"/>
    </source>
</evidence>
<sequence>MPYEWPPLIPGDPDEIARRVAAVLEDAWQRLEAKQREVIAKFADNPRTPYTLATLEEFKQAIRDFRQRVDQEARQFVQRQLPHLYEEGGRTAAEALGVTFTWTTFHRDALQSLAADSYADFLRRSEEAERMASQFYRAVRQAARREVPLLAAGNMTAKRAAKNLANRLAAKHKLTHVIYRNGARVPVRAWAEAATLAKSAVAYNAGTLNRSRQAGVSFVEVFDGSDCGWTSHQDADKAAGTLRAVEDAAEWPISHPRCRRAFGPRPDVQLPRQRSDGDKRSEHAYAPPAT</sequence>
<feature type="compositionally biased region" description="Basic and acidic residues" evidence="1">
    <location>
        <begin position="273"/>
        <end position="283"/>
    </location>
</feature>